<gene>
    <name evidence="1" type="ORF">ACFY35_21535</name>
</gene>
<protein>
    <submittedName>
        <fullName evidence="1">Uncharacterized protein</fullName>
    </submittedName>
</protein>
<accession>A0ABW6WFF7</accession>
<dbReference type="RefSeq" id="WP_026205348.1">
    <property type="nucleotide sequence ID" value="NZ_JBIAZU010000004.1"/>
</dbReference>
<sequence>MLNGRIIAESLRIGCDLRVRGLRISRIDRQDFSSGTVSYQPGVWTLLDIEGPDDVASDLASALAEALIEGQGWYADFRVSADHVVIYPGRSFRYTIGDQAGRNEAVEYGRSVGVPACQLDWGE</sequence>
<evidence type="ECO:0000313" key="1">
    <source>
        <dbReference type="EMBL" id="MFF5292031.1"/>
    </source>
</evidence>
<reference evidence="1 2" key="1">
    <citation type="submission" date="2024-10" db="EMBL/GenBank/DDBJ databases">
        <title>The Natural Products Discovery Center: Release of the First 8490 Sequenced Strains for Exploring Actinobacteria Biosynthetic Diversity.</title>
        <authorList>
            <person name="Kalkreuter E."/>
            <person name="Kautsar S.A."/>
            <person name="Yang D."/>
            <person name="Bader C.D."/>
            <person name="Teijaro C.N."/>
            <person name="Fluegel L."/>
            <person name="Davis C.M."/>
            <person name="Simpson J.R."/>
            <person name="Lauterbach L."/>
            <person name="Steele A.D."/>
            <person name="Gui C."/>
            <person name="Meng S."/>
            <person name="Li G."/>
            <person name="Viehrig K."/>
            <person name="Ye F."/>
            <person name="Su P."/>
            <person name="Kiefer A.F."/>
            <person name="Nichols A."/>
            <person name="Cepeda A.J."/>
            <person name="Yan W."/>
            <person name="Fan B."/>
            <person name="Jiang Y."/>
            <person name="Adhikari A."/>
            <person name="Zheng C.-J."/>
            <person name="Schuster L."/>
            <person name="Cowan T.M."/>
            <person name="Smanski M.J."/>
            <person name="Chevrette M.G."/>
            <person name="De Carvalho L.P.S."/>
            <person name="Shen B."/>
        </authorList>
    </citation>
    <scope>NUCLEOTIDE SEQUENCE [LARGE SCALE GENOMIC DNA]</scope>
    <source>
        <strain evidence="1 2">NPDC000087</strain>
    </source>
</reference>
<name>A0ABW6WFF7_9ACTN</name>
<comment type="caution">
    <text evidence="1">The sequence shown here is derived from an EMBL/GenBank/DDBJ whole genome shotgun (WGS) entry which is preliminary data.</text>
</comment>
<keyword evidence="2" id="KW-1185">Reference proteome</keyword>
<dbReference type="Proteomes" id="UP001602245">
    <property type="component" value="Unassembled WGS sequence"/>
</dbReference>
<proteinExistence type="predicted"/>
<organism evidence="1 2">
    <name type="scientific">Paractinoplanes globisporus</name>
    <dbReference type="NCBI Taxonomy" id="113565"/>
    <lineage>
        <taxon>Bacteria</taxon>
        <taxon>Bacillati</taxon>
        <taxon>Actinomycetota</taxon>
        <taxon>Actinomycetes</taxon>
        <taxon>Micromonosporales</taxon>
        <taxon>Micromonosporaceae</taxon>
        <taxon>Paractinoplanes</taxon>
    </lineage>
</organism>
<evidence type="ECO:0000313" key="2">
    <source>
        <dbReference type="Proteomes" id="UP001602245"/>
    </source>
</evidence>
<dbReference type="EMBL" id="JBIAZU010000004">
    <property type="protein sequence ID" value="MFF5292031.1"/>
    <property type="molecule type" value="Genomic_DNA"/>
</dbReference>